<feature type="domain" description="Glyoxalase-like" evidence="7">
    <location>
        <begin position="113"/>
        <end position="217"/>
    </location>
</feature>
<sequence>MAEEDKVALKIHDVAGALLDDWRMLFDQLVARFKTGDFDTGARLVAEIAKAADKENHHPDVDLRYGYVEVRLSSHDVGAVTQRDVRLARTITDLAGSLGAKPDTLSVQTVEWALDTWDASEIKPFWAAVLGLEPDDDDTPGHEATDAGGRWPSVWFQESERNQAGPQRWHADVRVPPDVAQARVRRAVDAGGTLVNDGYAPRFWVLADAQGNRACITTGLGRDQPDDPHAEYPETDGQDDHDA</sequence>
<evidence type="ECO:0000256" key="6">
    <source>
        <dbReference type="SAM" id="MobiDB-lite"/>
    </source>
</evidence>
<proteinExistence type="inferred from homology"/>
<evidence type="ECO:0000256" key="2">
    <source>
        <dbReference type="ARBA" id="ARBA00006472"/>
    </source>
</evidence>
<dbReference type="SUPFAM" id="SSF55248">
    <property type="entry name" value="PCD-like"/>
    <property type="match status" value="1"/>
</dbReference>
<evidence type="ECO:0000256" key="4">
    <source>
        <dbReference type="ARBA" id="ARBA00021735"/>
    </source>
</evidence>
<dbReference type="InterPro" id="IPR041581">
    <property type="entry name" value="Glyoxalase_6"/>
</dbReference>
<dbReference type="PANTHER" id="PTHR12599:SF0">
    <property type="entry name" value="PTERIN-4-ALPHA-CARBINOLAMINE DEHYDRATASE"/>
    <property type="match status" value="1"/>
</dbReference>
<dbReference type="InterPro" id="IPR001533">
    <property type="entry name" value="Pterin_deHydtase"/>
</dbReference>
<comment type="catalytic activity">
    <reaction evidence="1">
        <text>(4aS,6R)-4a-hydroxy-L-erythro-5,6,7,8-tetrahydrobiopterin = (6R)-L-erythro-6,7-dihydrobiopterin + H2O</text>
        <dbReference type="Rhea" id="RHEA:11920"/>
        <dbReference type="ChEBI" id="CHEBI:15377"/>
        <dbReference type="ChEBI" id="CHEBI:15642"/>
        <dbReference type="ChEBI" id="CHEBI:43120"/>
        <dbReference type="EC" id="4.2.1.96"/>
    </reaction>
</comment>
<feature type="compositionally biased region" description="Basic and acidic residues" evidence="6">
    <location>
        <begin position="223"/>
        <end position="243"/>
    </location>
</feature>
<evidence type="ECO:0000259" key="7">
    <source>
        <dbReference type="Pfam" id="PF18029"/>
    </source>
</evidence>
<keyword evidence="5" id="KW-0456">Lyase</keyword>
<dbReference type="GO" id="GO:0006729">
    <property type="term" value="P:tetrahydrobiopterin biosynthetic process"/>
    <property type="evidence" value="ECO:0007669"/>
    <property type="project" value="InterPro"/>
</dbReference>
<organism evidence="8 9">
    <name type="scientific">Nocardioides acrostichi</name>
    <dbReference type="NCBI Taxonomy" id="2784339"/>
    <lineage>
        <taxon>Bacteria</taxon>
        <taxon>Bacillati</taxon>
        <taxon>Actinomycetota</taxon>
        <taxon>Actinomycetes</taxon>
        <taxon>Propionibacteriales</taxon>
        <taxon>Nocardioidaceae</taxon>
        <taxon>Nocardioides</taxon>
    </lineage>
</organism>
<dbReference type="EMBL" id="JADIVZ010000001">
    <property type="protein sequence ID" value="MBF4160368.1"/>
    <property type="molecule type" value="Genomic_DNA"/>
</dbReference>
<name>A0A930UT50_9ACTN</name>
<dbReference type="Proteomes" id="UP000656804">
    <property type="component" value="Unassembled WGS sequence"/>
</dbReference>
<evidence type="ECO:0000313" key="9">
    <source>
        <dbReference type="Proteomes" id="UP000656804"/>
    </source>
</evidence>
<comment type="similarity">
    <text evidence="2">Belongs to the pterin-4-alpha-carbinolamine dehydratase family.</text>
</comment>
<evidence type="ECO:0000256" key="1">
    <source>
        <dbReference type="ARBA" id="ARBA00001554"/>
    </source>
</evidence>
<accession>A0A930UT50</accession>
<dbReference type="Pfam" id="PF01329">
    <property type="entry name" value="Pterin_4a"/>
    <property type="match status" value="1"/>
</dbReference>
<gene>
    <name evidence="8" type="ORF">ISG29_01610</name>
</gene>
<keyword evidence="9" id="KW-1185">Reference proteome</keyword>
<dbReference type="CDD" id="cd00488">
    <property type="entry name" value="PCD_DCoH"/>
    <property type="match status" value="1"/>
</dbReference>
<comment type="caution">
    <text evidence="8">The sequence shown here is derived from an EMBL/GenBank/DDBJ whole genome shotgun (WGS) entry which is preliminary data.</text>
</comment>
<dbReference type="InterPro" id="IPR036428">
    <property type="entry name" value="PCD_sf"/>
</dbReference>
<dbReference type="InterPro" id="IPR029068">
    <property type="entry name" value="Glyas_Bleomycin-R_OHBP_Dase"/>
</dbReference>
<dbReference type="Gene3D" id="3.10.180.10">
    <property type="entry name" value="2,3-Dihydroxybiphenyl 1,2-Dioxygenase, domain 1"/>
    <property type="match status" value="1"/>
</dbReference>
<dbReference type="EC" id="4.2.1.96" evidence="3"/>
<reference evidence="8" key="1">
    <citation type="submission" date="2020-11" db="EMBL/GenBank/DDBJ databases">
        <title>Nocardioides sp. CBS4Y-1, whole genome shotgun sequence.</title>
        <authorList>
            <person name="Tuo L."/>
        </authorList>
    </citation>
    <scope>NUCLEOTIDE SEQUENCE</scope>
    <source>
        <strain evidence="8">CBS4Y-1</strain>
    </source>
</reference>
<evidence type="ECO:0000256" key="5">
    <source>
        <dbReference type="ARBA" id="ARBA00023239"/>
    </source>
</evidence>
<evidence type="ECO:0000313" key="8">
    <source>
        <dbReference type="EMBL" id="MBF4160368.1"/>
    </source>
</evidence>
<dbReference type="Pfam" id="PF18029">
    <property type="entry name" value="Glyoxalase_6"/>
    <property type="match status" value="1"/>
</dbReference>
<dbReference type="GO" id="GO:0008124">
    <property type="term" value="F:4-alpha-hydroxytetrahydrobiopterin dehydratase activity"/>
    <property type="evidence" value="ECO:0007669"/>
    <property type="project" value="UniProtKB-EC"/>
</dbReference>
<dbReference type="PANTHER" id="PTHR12599">
    <property type="entry name" value="PTERIN-4-ALPHA-CARBINOLAMINE DEHYDRATASE"/>
    <property type="match status" value="1"/>
</dbReference>
<dbReference type="Gene3D" id="3.30.1360.20">
    <property type="entry name" value="Transcriptional coactivator/pterin dehydratase"/>
    <property type="match status" value="1"/>
</dbReference>
<feature type="region of interest" description="Disordered" evidence="6">
    <location>
        <begin position="217"/>
        <end position="243"/>
    </location>
</feature>
<dbReference type="AlphaFoldDB" id="A0A930UT50"/>
<dbReference type="SUPFAM" id="SSF54593">
    <property type="entry name" value="Glyoxalase/Bleomycin resistance protein/Dihydroxybiphenyl dioxygenase"/>
    <property type="match status" value="1"/>
</dbReference>
<protein>
    <recommendedName>
        <fullName evidence="4">Putative pterin-4-alpha-carbinolamine dehydratase</fullName>
        <ecNumber evidence="3">4.2.1.96</ecNumber>
    </recommendedName>
</protein>
<evidence type="ECO:0000256" key="3">
    <source>
        <dbReference type="ARBA" id="ARBA00013252"/>
    </source>
</evidence>